<dbReference type="InParanoid" id="A0A7E6E2J4"/>
<evidence type="ECO:0000256" key="1">
    <source>
        <dbReference type="ARBA" id="ARBA00022741"/>
    </source>
</evidence>
<gene>
    <name evidence="5" type="primary">LOC114492671</name>
</gene>
<feature type="domain" description="Tr-type G" evidence="3">
    <location>
        <begin position="5"/>
        <end position="147"/>
    </location>
</feature>
<protein>
    <submittedName>
        <fullName evidence="5">Elongation factor 1-alpha 1-like</fullName>
    </submittedName>
</protein>
<keyword evidence="4" id="KW-1185">Reference proteome</keyword>
<evidence type="ECO:0000259" key="3">
    <source>
        <dbReference type="PROSITE" id="PS51722"/>
    </source>
</evidence>
<name>A0A7E6E2J4_9CHIR</name>
<evidence type="ECO:0000313" key="4">
    <source>
        <dbReference type="Proteomes" id="UP000504628"/>
    </source>
</evidence>
<dbReference type="Gene3D" id="3.40.50.300">
    <property type="entry name" value="P-loop containing nucleotide triphosphate hydrolases"/>
    <property type="match status" value="1"/>
</dbReference>
<dbReference type="GO" id="GO:0003924">
    <property type="term" value="F:GTPase activity"/>
    <property type="evidence" value="ECO:0007669"/>
    <property type="project" value="InterPro"/>
</dbReference>
<accession>A0A7E6E2J4</accession>
<proteinExistence type="predicted"/>
<dbReference type="SUPFAM" id="SSF52540">
    <property type="entry name" value="P-loop containing nucleoside triphosphate hydrolases"/>
    <property type="match status" value="1"/>
</dbReference>
<sequence>MGKEKVHINIYIIGCVDSGKSTTAGHLTYYTHGGTDEGTTENLKKEAAVMRVGSFKYAWVLHKLKAEHVQGVTIVLSIWKFETSKYYVTIVDAPGHRKFFKNMIIGTCQADSAVLIVAAGVSELEAGNSKIGQIHEDALLAYTLLVK</sequence>
<keyword evidence="1" id="KW-0547">Nucleotide-binding</keyword>
<dbReference type="PROSITE" id="PS51722">
    <property type="entry name" value="G_TR_2"/>
    <property type="match status" value="1"/>
</dbReference>
<dbReference type="PANTHER" id="PTHR23115">
    <property type="entry name" value="TRANSLATION FACTOR"/>
    <property type="match status" value="1"/>
</dbReference>
<keyword evidence="2" id="KW-0342">GTP-binding</keyword>
<dbReference type="KEGG" id="pdic:114492671"/>
<dbReference type="AlphaFoldDB" id="A0A7E6E2J4"/>
<dbReference type="GO" id="GO:0005525">
    <property type="term" value="F:GTP binding"/>
    <property type="evidence" value="ECO:0007669"/>
    <property type="project" value="UniProtKB-KW"/>
</dbReference>
<dbReference type="InterPro" id="IPR027417">
    <property type="entry name" value="P-loop_NTPase"/>
</dbReference>
<dbReference type="InterPro" id="IPR050100">
    <property type="entry name" value="TRAFAC_GTPase_members"/>
</dbReference>
<dbReference type="GeneID" id="114492671"/>
<evidence type="ECO:0000256" key="2">
    <source>
        <dbReference type="ARBA" id="ARBA00023134"/>
    </source>
</evidence>
<evidence type="ECO:0000313" key="5">
    <source>
        <dbReference type="RefSeq" id="XP_035885583.1"/>
    </source>
</evidence>
<dbReference type="RefSeq" id="XP_035885583.1">
    <property type="nucleotide sequence ID" value="XM_036029690.1"/>
</dbReference>
<organism evidence="4 5">
    <name type="scientific">Phyllostomus discolor</name>
    <name type="common">pale spear-nosed bat</name>
    <dbReference type="NCBI Taxonomy" id="89673"/>
    <lineage>
        <taxon>Eukaryota</taxon>
        <taxon>Metazoa</taxon>
        <taxon>Chordata</taxon>
        <taxon>Craniata</taxon>
        <taxon>Vertebrata</taxon>
        <taxon>Euteleostomi</taxon>
        <taxon>Mammalia</taxon>
        <taxon>Eutheria</taxon>
        <taxon>Laurasiatheria</taxon>
        <taxon>Chiroptera</taxon>
        <taxon>Yangochiroptera</taxon>
        <taxon>Phyllostomidae</taxon>
        <taxon>Phyllostominae</taxon>
        <taxon>Phyllostomus</taxon>
    </lineage>
</organism>
<dbReference type="PRINTS" id="PR00315">
    <property type="entry name" value="ELONGATNFCT"/>
</dbReference>
<dbReference type="Proteomes" id="UP000504628">
    <property type="component" value="Chromosome 1"/>
</dbReference>
<dbReference type="OrthoDB" id="342024at2759"/>
<dbReference type="Pfam" id="PF00009">
    <property type="entry name" value="GTP_EFTU"/>
    <property type="match status" value="1"/>
</dbReference>
<reference evidence="5" key="1">
    <citation type="submission" date="2025-08" db="UniProtKB">
        <authorList>
            <consortium name="RefSeq"/>
        </authorList>
    </citation>
    <scope>IDENTIFICATION</scope>
    <source>
        <tissue evidence="5">Muscle</tissue>
    </source>
</reference>
<dbReference type="InterPro" id="IPR000795">
    <property type="entry name" value="T_Tr_GTP-bd_dom"/>
</dbReference>